<gene>
    <name evidence="1" type="ORF">RUMOBE_00903</name>
</gene>
<accession>A5ZPI6</accession>
<sequence>MRTKDKTMLLKRKKKTVIWQHTFPASKITSSFPDDGLTKAAVFFA</sequence>
<protein>
    <submittedName>
        <fullName evidence="1">Uncharacterized protein</fullName>
    </submittedName>
</protein>
<organism evidence="1 2">
    <name type="scientific">Blautia obeum ATCC 29174</name>
    <dbReference type="NCBI Taxonomy" id="411459"/>
    <lineage>
        <taxon>Bacteria</taxon>
        <taxon>Bacillati</taxon>
        <taxon>Bacillota</taxon>
        <taxon>Clostridia</taxon>
        <taxon>Lachnospirales</taxon>
        <taxon>Lachnospiraceae</taxon>
        <taxon>Blautia</taxon>
    </lineage>
</organism>
<dbReference type="AlphaFoldDB" id="A5ZPI6"/>
<evidence type="ECO:0000313" key="2">
    <source>
        <dbReference type="Proteomes" id="UP000006002"/>
    </source>
</evidence>
<dbReference type="Proteomes" id="UP000006002">
    <property type="component" value="Unassembled WGS sequence"/>
</dbReference>
<name>A5ZPI6_9FIRM</name>
<dbReference type="RefSeq" id="WP_005427040.1">
    <property type="nucleotide sequence ID" value="NZ_DS264338.1"/>
</dbReference>
<proteinExistence type="predicted"/>
<dbReference type="EMBL" id="AAVO02000002">
    <property type="protein sequence ID" value="EDM88782.1"/>
    <property type="molecule type" value="Genomic_DNA"/>
</dbReference>
<reference evidence="1 2" key="1">
    <citation type="submission" date="2007-03" db="EMBL/GenBank/DDBJ databases">
        <authorList>
            <person name="Fulton L."/>
            <person name="Clifton S."/>
            <person name="Fulton B."/>
            <person name="Xu J."/>
            <person name="Minx P."/>
            <person name="Pepin K.H."/>
            <person name="Johnson M."/>
            <person name="Thiruvilangam P."/>
            <person name="Bhonagiri V."/>
            <person name="Nash W.E."/>
            <person name="Mardis E.R."/>
            <person name="Wilson R.K."/>
        </authorList>
    </citation>
    <scope>NUCLEOTIDE SEQUENCE [LARGE SCALE GENOMIC DNA]</scope>
    <source>
        <strain evidence="1 2">ATCC 29174</strain>
    </source>
</reference>
<evidence type="ECO:0000313" key="1">
    <source>
        <dbReference type="EMBL" id="EDM88782.1"/>
    </source>
</evidence>
<reference evidence="1 2" key="2">
    <citation type="submission" date="2007-04" db="EMBL/GenBank/DDBJ databases">
        <title>Draft genome sequence of Ruminococcus obeum (ATCC 29174).</title>
        <authorList>
            <person name="Sudarsanam P."/>
            <person name="Ley R."/>
            <person name="Guruge J."/>
            <person name="Turnbaugh P.J."/>
            <person name="Mahowald M."/>
            <person name="Liep D."/>
            <person name="Gordon J."/>
        </authorList>
    </citation>
    <scope>NUCLEOTIDE SEQUENCE [LARGE SCALE GENOMIC DNA]</scope>
    <source>
        <strain evidence="1 2">ATCC 29174</strain>
    </source>
</reference>
<dbReference type="HOGENOM" id="CLU_3196735_0_0_9"/>
<comment type="caution">
    <text evidence="1">The sequence shown here is derived from an EMBL/GenBank/DDBJ whole genome shotgun (WGS) entry which is preliminary data.</text>
</comment>